<gene>
    <name evidence="3" type="ORF">F1003_14695</name>
</gene>
<accession>A0A7K1GGL7</accession>
<evidence type="ECO:0000313" key="3">
    <source>
        <dbReference type="EMBL" id="MTE28185.1"/>
    </source>
</evidence>
<dbReference type="Proteomes" id="UP000447545">
    <property type="component" value="Unassembled WGS sequence"/>
</dbReference>
<evidence type="ECO:0000259" key="2">
    <source>
        <dbReference type="Pfam" id="PF08242"/>
    </source>
</evidence>
<dbReference type="InterPro" id="IPR029063">
    <property type="entry name" value="SAM-dependent_MTases_sf"/>
</dbReference>
<dbReference type="InterPro" id="IPR013217">
    <property type="entry name" value="Methyltransf_12"/>
</dbReference>
<keyword evidence="3" id="KW-0489">Methyltransferase</keyword>
<proteinExistence type="predicted"/>
<keyword evidence="1 3" id="KW-0808">Transferase</keyword>
<reference evidence="3 4" key="1">
    <citation type="submission" date="2019-11" db="EMBL/GenBank/DDBJ databases">
        <title>Winogradskyella ouciana sp. nov., isolated from the hadal seawater of the Mariana Trench.</title>
        <authorList>
            <person name="Liu R."/>
        </authorList>
    </citation>
    <scope>NUCLEOTIDE SEQUENCE [LARGE SCALE GENOMIC DNA]</scope>
    <source>
        <strain evidence="3 4">ZXX205</strain>
    </source>
</reference>
<feature type="domain" description="Methyltransferase type 12" evidence="2">
    <location>
        <begin position="51"/>
        <end position="132"/>
    </location>
</feature>
<dbReference type="EMBL" id="WJYA01000009">
    <property type="protein sequence ID" value="MTE28185.1"/>
    <property type="molecule type" value="Genomic_DNA"/>
</dbReference>
<dbReference type="GO" id="GO:0008168">
    <property type="term" value="F:methyltransferase activity"/>
    <property type="evidence" value="ECO:0007669"/>
    <property type="project" value="UniProtKB-KW"/>
</dbReference>
<evidence type="ECO:0000256" key="1">
    <source>
        <dbReference type="ARBA" id="ARBA00022679"/>
    </source>
</evidence>
<comment type="caution">
    <text evidence="3">The sequence shown here is derived from an EMBL/GenBank/DDBJ whole genome shotgun (WGS) entry which is preliminary data.</text>
</comment>
<organism evidence="3 4">
    <name type="scientific">Winogradskyella ouciana</name>
    <dbReference type="NCBI Taxonomy" id="2608631"/>
    <lineage>
        <taxon>Bacteria</taxon>
        <taxon>Pseudomonadati</taxon>
        <taxon>Bacteroidota</taxon>
        <taxon>Flavobacteriia</taxon>
        <taxon>Flavobacteriales</taxon>
        <taxon>Flavobacteriaceae</taxon>
        <taxon>Winogradskyella</taxon>
    </lineage>
</organism>
<dbReference type="SUPFAM" id="SSF53335">
    <property type="entry name" value="S-adenosyl-L-methionine-dependent methyltransferases"/>
    <property type="match status" value="1"/>
</dbReference>
<dbReference type="Pfam" id="PF08242">
    <property type="entry name" value="Methyltransf_12"/>
    <property type="match status" value="1"/>
</dbReference>
<dbReference type="Gene3D" id="3.40.50.150">
    <property type="entry name" value="Vaccinia Virus protein VP39"/>
    <property type="match status" value="1"/>
</dbReference>
<sequence length="205" mass="23457">MEQIYEQHLWGGKEYDFYSGIGSHDPKTINPYLDVVIDFLKSKNNQLTVCDLGCGDFNIGKHLIPFTKNYIGVDIVESLIERNRTQFIAKNLTFQCLDIAKDELPNADCIILRQVLQHLSNQEIQQIVNKLKNYKYIILTEHLPDGEFKPNKDIISGQGIRLKQNSGVDVLAEPFKLKILDDKVLNEVILDIGKGRIVTTLYRLP</sequence>
<dbReference type="AlphaFoldDB" id="A0A7K1GGL7"/>
<dbReference type="PANTHER" id="PTHR43861:SF3">
    <property type="entry name" value="PUTATIVE (AFU_ORTHOLOGUE AFUA_2G14390)-RELATED"/>
    <property type="match status" value="1"/>
</dbReference>
<keyword evidence="4" id="KW-1185">Reference proteome</keyword>
<dbReference type="PANTHER" id="PTHR43861">
    <property type="entry name" value="TRANS-ACONITATE 2-METHYLTRANSFERASE-RELATED"/>
    <property type="match status" value="1"/>
</dbReference>
<dbReference type="CDD" id="cd02440">
    <property type="entry name" value="AdoMet_MTases"/>
    <property type="match status" value="1"/>
</dbReference>
<protein>
    <submittedName>
        <fullName evidence="3">Methyltransferase domain-containing protein</fullName>
    </submittedName>
</protein>
<name>A0A7K1GGL7_9FLAO</name>
<dbReference type="GO" id="GO:0032259">
    <property type="term" value="P:methylation"/>
    <property type="evidence" value="ECO:0007669"/>
    <property type="project" value="UniProtKB-KW"/>
</dbReference>
<evidence type="ECO:0000313" key="4">
    <source>
        <dbReference type="Proteomes" id="UP000447545"/>
    </source>
</evidence>